<dbReference type="Proteomes" id="UP001320706">
    <property type="component" value="Unassembled WGS sequence"/>
</dbReference>
<evidence type="ECO:0000313" key="1">
    <source>
        <dbReference type="EMBL" id="KAK8201386.1"/>
    </source>
</evidence>
<accession>A0ACC3S9E8</accession>
<name>A0ACC3S9E8_9PEZI</name>
<gene>
    <name evidence="1" type="ORF">M8818_005897</name>
</gene>
<sequence>MAEPEVVIASQPESTPAADVEMSEDAADSGAAAAAAGAGENGEGQAEPSGLEDIEPESRRIDLPTEDPSAVSSVLEFLYRHDYYPTLSSSQTLEHDATIPVPDDNGTALLRHARIYTLAQRFSLPQLATLAHKKIHLTNSTARGEIAYARYVYLESGTADAAIRKPVASFWATRSHVLRHESEGEFKRLCLECPAFGFDVLSLVLDAQEKRSQRAVEGVSVQSGRKRARVGQV</sequence>
<proteinExistence type="predicted"/>
<protein>
    <submittedName>
        <fullName evidence="1">Uncharacterized protein</fullName>
    </submittedName>
</protein>
<dbReference type="EMBL" id="JAMKPW020000036">
    <property type="protein sequence ID" value="KAK8201386.1"/>
    <property type="molecule type" value="Genomic_DNA"/>
</dbReference>
<comment type="caution">
    <text evidence="1">The sequence shown here is derived from an EMBL/GenBank/DDBJ whole genome shotgun (WGS) entry which is preliminary data.</text>
</comment>
<organism evidence="1 2">
    <name type="scientific">Zalaria obscura</name>
    <dbReference type="NCBI Taxonomy" id="2024903"/>
    <lineage>
        <taxon>Eukaryota</taxon>
        <taxon>Fungi</taxon>
        <taxon>Dikarya</taxon>
        <taxon>Ascomycota</taxon>
        <taxon>Pezizomycotina</taxon>
        <taxon>Dothideomycetes</taxon>
        <taxon>Dothideomycetidae</taxon>
        <taxon>Dothideales</taxon>
        <taxon>Zalariaceae</taxon>
        <taxon>Zalaria</taxon>
    </lineage>
</organism>
<reference evidence="1" key="1">
    <citation type="submission" date="2024-02" db="EMBL/GenBank/DDBJ databases">
        <title>Metagenome Assembled Genome of Zalaria obscura JY119.</title>
        <authorList>
            <person name="Vighnesh L."/>
            <person name="Jagadeeshwari U."/>
            <person name="Venkata Ramana C."/>
            <person name="Sasikala C."/>
        </authorList>
    </citation>
    <scope>NUCLEOTIDE SEQUENCE</scope>
    <source>
        <strain evidence="1">JY119</strain>
    </source>
</reference>
<evidence type="ECO:0000313" key="2">
    <source>
        <dbReference type="Proteomes" id="UP001320706"/>
    </source>
</evidence>
<keyword evidence="2" id="KW-1185">Reference proteome</keyword>